<protein>
    <recommendedName>
        <fullName evidence="3">HIRAN domain-containing protein</fullName>
    </recommendedName>
</protein>
<dbReference type="RefSeq" id="WP_249480112.1">
    <property type="nucleotide sequence ID" value="NZ_CP097218.1"/>
</dbReference>
<proteinExistence type="predicted"/>
<name>A0ABY4NBC8_9MICO</name>
<organism evidence="1 2">
    <name type="scientific">Brachybacterium kimchii</name>
    <dbReference type="NCBI Taxonomy" id="2942909"/>
    <lineage>
        <taxon>Bacteria</taxon>
        <taxon>Bacillati</taxon>
        <taxon>Actinomycetota</taxon>
        <taxon>Actinomycetes</taxon>
        <taxon>Micrococcales</taxon>
        <taxon>Dermabacteraceae</taxon>
        <taxon>Brachybacterium</taxon>
    </lineage>
</organism>
<accession>A0ABY4NBC8</accession>
<gene>
    <name evidence="1" type="ORF">M4486_05165</name>
</gene>
<evidence type="ECO:0008006" key="3">
    <source>
        <dbReference type="Google" id="ProtNLM"/>
    </source>
</evidence>
<evidence type="ECO:0000313" key="1">
    <source>
        <dbReference type="EMBL" id="UQN30695.1"/>
    </source>
</evidence>
<sequence>MSGESFLAQGRDHFIRMGIAADLRARGIPRNLDDNEYAQMGLWVPGVSAKLVGLDTFTERDLQVIASYLGQADLDHYAKAAAADHRPPPPRGIALEAWGKHAGNSFKVEGVFARREPYAESLADAPPDGAWHKARAVATLYPDPANPNGKGHAVAIWVNGGHAGYFPSDESARCFDDLCTLRDSGYSIHAPISMNGAYSDERGRWGYAGWLSLPPADLIAPVNRIPSNAAVLPEGRPVKVKLEKQGESLVAALANNRGRGAVAVTLRAVHKANARRDVPLIEAAISGQVIGHLSETVSSSVLPLVRRKASRGDVSVARGIIEAGPTLMLRVEGELM</sequence>
<evidence type="ECO:0000313" key="2">
    <source>
        <dbReference type="Proteomes" id="UP001055868"/>
    </source>
</evidence>
<reference evidence="1" key="1">
    <citation type="submission" date="2022-05" db="EMBL/GenBank/DDBJ databases">
        <title>Genomic analysis of Brachybacterium sp. CBA3104.</title>
        <authorList>
            <person name="Roh S.W."/>
            <person name="Kim Y.B."/>
            <person name="Kim Y."/>
        </authorList>
    </citation>
    <scope>NUCLEOTIDE SEQUENCE</scope>
    <source>
        <strain evidence="1">CBA3104</strain>
    </source>
</reference>
<dbReference type="Proteomes" id="UP001055868">
    <property type="component" value="Chromosome"/>
</dbReference>
<keyword evidence="2" id="KW-1185">Reference proteome</keyword>
<dbReference type="EMBL" id="CP097218">
    <property type="protein sequence ID" value="UQN30695.1"/>
    <property type="molecule type" value="Genomic_DNA"/>
</dbReference>